<dbReference type="EMBL" id="QNUK01000115">
    <property type="protein sequence ID" value="KAF5901335.1"/>
    <property type="molecule type" value="Genomic_DNA"/>
</dbReference>
<feature type="region of interest" description="Disordered" evidence="1">
    <location>
        <begin position="1"/>
        <end position="20"/>
    </location>
</feature>
<proteinExistence type="predicted"/>
<name>A0A8J4XE93_CLAMG</name>
<organism evidence="2 3">
    <name type="scientific">Clarias magur</name>
    <name type="common">Asian catfish</name>
    <name type="synonym">Macropteronotus magur</name>
    <dbReference type="NCBI Taxonomy" id="1594786"/>
    <lineage>
        <taxon>Eukaryota</taxon>
        <taxon>Metazoa</taxon>
        <taxon>Chordata</taxon>
        <taxon>Craniata</taxon>
        <taxon>Vertebrata</taxon>
        <taxon>Euteleostomi</taxon>
        <taxon>Actinopterygii</taxon>
        <taxon>Neopterygii</taxon>
        <taxon>Teleostei</taxon>
        <taxon>Ostariophysi</taxon>
        <taxon>Siluriformes</taxon>
        <taxon>Clariidae</taxon>
        <taxon>Clarias</taxon>
    </lineage>
</organism>
<sequence length="54" mass="5754">MAMIVTPGSKPGHAPTAPAGWTSLTLQTKRRLHCPSTVHLITAGHRRSLKILGV</sequence>
<dbReference type="Proteomes" id="UP000727407">
    <property type="component" value="Unassembled WGS sequence"/>
</dbReference>
<reference evidence="2" key="1">
    <citation type="submission" date="2020-07" db="EMBL/GenBank/DDBJ databases">
        <title>Clarias magur genome sequencing, assembly and annotation.</title>
        <authorList>
            <person name="Kushwaha B."/>
            <person name="Kumar R."/>
            <person name="Das P."/>
            <person name="Joshi C.G."/>
            <person name="Kumar D."/>
            <person name="Nagpure N.S."/>
            <person name="Pandey M."/>
            <person name="Agarwal S."/>
            <person name="Srivastava S."/>
            <person name="Singh M."/>
            <person name="Sahoo L."/>
            <person name="Jayasankar P."/>
            <person name="Meher P.K."/>
            <person name="Koringa P.G."/>
            <person name="Iquebal M.A."/>
            <person name="Das S.P."/>
            <person name="Bit A."/>
            <person name="Patnaik S."/>
            <person name="Patel N."/>
            <person name="Shah T.M."/>
            <person name="Hinsu A."/>
            <person name="Jena J.K."/>
        </authorList>
    </citation>
    <scope>NUCLEOTIDE SEQUENCE</scope>
    <source>
        <strain evidence="2">CIFAMagur01</strain>
        <tissue evidence="2">Testis</tissue>
    </source>
</reference>
<dbReference type="AlphaFoldDB" id="A0A8J4XE93"/>
<evidence type="ECO:0000313" key="2">
    <source>
        <dbReference type="EMBL" id="KAF5901335.1"/>
    </source>
</evidence>
<evidence type="ECO:0000313" key="3">
    <source>
        <dbReference type="Proteomes" id="UP000727407"/>
    </source>
</evidence>
<evidence type="ECO:0000256" key="1">
    <source>
        <dbReference type="SAM" id="MobiDB-lite"/>
    </source>
</evidence>
<comment type="caution">
    <text evidence="2">The sequence shown here is derived from an EMBL/GenBank/DDBJ whole genome shotgun (WGS) entry which is preliminary data.</text>
</comment>
<gene>
    <name evidence="2" type="primary">wrt-8</name>
    <name evidence="2" type="ORF">DAT39_008953</name>
</gene>
<accession>A0A8J4XE93</accession>
<keyword evidence="3" id="KW-1185">Reference proteome</keyword>
<protein>
    <submittedName>
        <fullName evidence="2">Warthog protein 8</fullName>
    </submittedName>
</protein>